<dbReference type="EMBL" id="FOGS01000010">
    <property type="protein sequence ID" value="SES22988.1"/>
    <property type="molecule type" value="Genomic_DNA"/>
</dbReference>
<dbReference type="PANTHER" id="PTHR15887">
    <property type="entry name" value="TRANSMEMBRANE PROTEIN 69"/>
    <property type="match status" value="1"/>
</dbReference>
<keyword evidence="1" id="KW-0472">Membrane</keyword>
<dbReference type="PANTHER" id="PTHR15887:SF1">
    <property type="entry name" value="TRANSMEMBRANE PROTEIN 69"/>
    <property type="match status" value="1"/>
</dbReference>
<evidence type="ECO:0000313" key="3">
    <source>
        <dbReference type="Proteomes" id="UP000198505"/>
    </source>
</evidence>
<protein>
    <recommendedName>
        <fullName evidence="4">DUF3429 domain-containing protein</fullName>
    </recommendedName>
</protein>
<dbReference type="InterPro" id="IPR021836">
    <property type="entry name" value="DUF3429"/>
</dbReference>
<dbReference type="AlphaFoldDB" id="A0A1H9VN66"/>
<evidence type="ECO:0000256" key="1">
    <source>
        <dbReference type="SAM" id="Phobius"/>
    </source>
</evidence>
<sequence length="143" mass="15809">MEDRRTAWLLGLAGLLPFLLTLGMAGWGPEGWQETAVRAFLCYSAVILSFLGGTHWGAALQNPQPGHSSRLLIAMAPSLIAWPALLFSPLWGLAVLCVGFVLVWGYDLSRSGRCGWPAWYWQLRTLLTVIVVLAHVVLLTHLW</sequence>
<dbReference type="STRING" id="416874.SAMN04487958_11021"/>
<dbReference type="Proteomes" id="UP000198505">
    <property type="component" value="Unassembled WGS sequence"/>
</dbReference>
<reference evidence="3" key="1">
    <citation type="submission" date="2016-10" db="EMBL/GenBank/DDBJ databases">
        <authorList>
            <person name="Varghese N."/>
            <person name="Submissions S."/>
        </authorList>
    </citation>
    <scope>NUCLEOTIDE SEQUENCE [LARGE SCALE GENOMIC DNA]</scope>
    <source>
        <strain evidence="3">CGMCC 1.6495</strain>
    </source>
</reference>
<name>A0A1H9VN66_9GAMM</name>
<organism evidence="2 3">
    <name type="scientific">Vreelandella subterranea</name>
    <dbReference type="NCBI Taxonomy" id="416874"/>
    <lineage>
        <taxon>Bacteria</taxon>
        <taxon>Pseudomonadati</taxon>
        <taxon>Pseudomonadota</taxon>
        <taxon>Gammaproteobacteria</taxon>
        <taxon>Oceanospirillales</taxon>
        <taxon>Halomonadaceae</taxon>
        <taxon>Vreelandella</taxon>
    </lineage>
</organism>
<proteinExistence type="predicted"/>
<evidence type="ECO:0000313" key="2">
    <source>
        <dbReference type="EMBL" id="SES22988.1"/>
    </source>
</evidence>
<keyword evidence="1" id="KW-1133">Transmembrane helix</keyword>
<dbReference type="Pfam" id="PF11911">
    <property type="entry name" value="DUF3429"/>
    <property type="match status" value="1"/>
</dbReference>
<feature type="transmembrane region" description="Helical" evidence="1">
    <location>
        <begin position="79"/>
        <end position="106"/>
    </location>
</feature>
<feature type="transmembrane region" description="Helical" evidence="1">
    <location>
        <begin position="35"/>
        <end position="58"/>
    </location>
</feature>
<keyword evidence="1" id="KW-0812">Transmembrane</keyword>
<keyword evidence="3" id="KW-1185">Reference proteome</keyword>
<evidence type="ECO:0008006" key="4">
    <source>
        <dbReference type="Google" id="ProtNLM"/>
    </source>
</evidence>
<feature type="transmembrane region" description="Helical" evidence="1">
    <location>
        <begin position="118"/>
        <end position="139"/>
    </location>
</feature>
<gene>
    <name evidence="2" type="ORF">SAMN04487958_11021</name>
</gene>
<dbReference type="RefSeq" id="WP_092828982.1">
    <property type="nucleotide sequence ID" value="NZ_FOGS01000010.1"/>
</dbReference>
<accession>A0A1H9VN66</accession>